<accession>A0A327NWK2</accession>
<sequence length="248" mass="27736">MRLFIFLLGFAVSVHSAFSQIQPETMSQATRDRINTTNMIISNNLTLLTVKGPPGQLIGDPYLDTTWQAGNVKFYNRLGVSLTTDSLAGVPVRLDLSANEIEVKAGATDIRAVKATAIRYVDINNSFGSASRYMNVHEYQGDTESLKGFFEQVVTGKLDLLLYPSVYIQKANFNMALNTGNKDDELVKKMDWYVARNKKATKFSPGRKAILELMADKKEQLDAFLKTEKPDLKSRSGLIAVFSYYNRP</sequence>
<feature type="signal peptide" evidence="1">
    <location>
        <begin position="1"/>
        <end position="16"/>
    </location>
</feature>
<proteinExistence type="predicted"/>
<keyword evidence="1" id="KW-0732">Signal</keyword>
<dbReference type="RefSeq" id="WP_111349861.1">
    <property type="nucleotide sequence ID" value="NZ_QLII01000001.1"/>
</dbReference>
<evidence type="ECO:0000313" key="3">
    <source>
        <dbReference type="Proteomes" id="UP000249016"/>
    </source>
</evidence>
<keyword evidence="3" id="KW-1185">Reference proteome</keyword>
<dbReference type="EMBL" id="QLII01000001">
    <property type="protein sequence ID" value="RAI78254.1"/>
    <property type="molecule type" value="Genomic_DNA"/>
</dbReference>
<evidence type="ECO:0000256" key="1">
    <source>
        <dbReference type="SAM" id="SignalP"/>
    </source>
</evidence>
<reference evidence="2 3" key="1">
    <citation type="submission" date="2018-06" db="EMBL/GenBank/DDBJ databases">
        <title>Spirosoma sp. HMF3257 Genome sequencing and assembly.</title>
        <authorList>
            <person name="Kang H."/>
            <person name="Cha I."/>
            <person name="Kim H."/>
            <person name="Kang J."/>
            <person name="Joh K."/>
        </authorList>
    </citation>
    <scope>NUCLEOTIDE SEQUENCE [LARGE SCALE GENOMIC DNA]</scope>
    <source>
        <strain evidence="2 3">HMF3257</strain>
    </source>
</reference>
<dbReference type="AlphaFoldDB" id="A0A327NWK2"/>
<name>A0A327NWK2_9BACT</name>
<dbReference type="OrthoDB" id="759189at2"/>
<organism evidence="2 3">
    <name type="scientific">Spirosoma telluris</name>
    <dbReference type="NCBI Taxonomy" id="2183553"/>
    <lineage>
        <taxon>Bacteria</taxon>
        <taxon>Pseudomonadati</taxon>
        <taxon>Bacteroidota</taxon>
        <taxon>Cytophagia</taxon>
        <taxon>Cytophagales</taxon>
        <taxon>Cytophagaceae</taxon>
        <taxon>Spirosoma</taxon>
    </lineage>
</organism>
<comment type="caution">
    <text evidence="2">The sequence shown here is derived from an EMBL/GenBank/DDBJ whole genome shotgun (WGS) entry which is preliminary data.</text>
</comment>
<evidence type="ECO:0000313" key="2">
    <source>
        <dbReference type="EMBL" id="RAI78254.1"/>
    </source>
</evidence>
<protein>
    <submittedName>
        <fullName evidence="2">Uncharacterized protein</fullName>
    </submittedName>
</protein>
<feature type="chain" id="PRO_5016385296" evidence="1">
    <location>
        <begin position="17"/>
        <end position="248"/>
    </location>
</feature>
<dbReference type="Proteomes" id="UP000249016">
    <property type="component" value="Unassembled WGS sequence"/>
</dbReference>
<gene>
    <name evidence="2" type="ORF">HMF3257_36830</name>
</gene>